<organism evidence="1 2">
    <name type="scientific">Sphingomonas piscis</name>
    <dbReference type="NCBI Taxonomy" id="2714943"/>
    <lineage>
        <taxon>Bacteria</taxon>
        <taxon>Pseudomonadati</taxon>
        <taxon>Pseudomonadota</taxon>
        <taxon>Alphaproteobacteria</taxon>
        <taxon>Sphingomonadales</taxon>
        <taxon>Sphingomonadaceae</taxon>
        <taxon>Sphingomonas</taxon>
    </lineage>
</organism>
<accession>A0A6G7YR09</accession>
<dbReference type="AlphaFoldDB" id="A0A6G7YR09"/>
<proteinExistence type="predicted"/>
<dbReference type="KEGG" id="spii:G7077_09965"/>
<evidence type="ECO:0000313" key="1">
    <source>
        <dbReference type="EMBL" id="QIK79173.1"/>
    </source>
</evidence>
<protein>
    <submittedName>
        <fullName evidence="1">Uncharacterized protein</fullName>
    </submittedName>
</protein>
<dbReference type="RefSeq" id="WP_166411564.1">
    <property type="nucleotide sequence ID" value="NZ_CP049869.1"/>
</dbReference>
<keyword evidence="2" id="KW-1185">Reference proteome</keyword>
<gene>
    <name evidence="1" type="ORF">G7077_09965</name>
</gene>
<name>A0A6G7YR09_9SPHN</name>
<evidence type="ECO:0000313" key="2">
    <source>
        <dbReference type="Proteomes" id="UP000503222"/>
    </source>
</evidence>
<dbReference type="EMBL" id="CP049869">
    <property type="protein sequence ID" value="QIK79173.1"/>
    <property type="molecule type" value="Genomic_DNA"/>
</dbReference>
<dbReference type="Proteomes" id="UP000503222">
    <property type="component" value="Chromosome"/>
</dbReference>
<reference evidence="1 2" key="1">
    <citation type="submission" date="2020-03" db="EMBL/GenBank/DDBJ databases">
        <title>Sphingomonas sp. nov., isolated from fish.</title>
        <authorList>
            <person name="Hyun D.-W."/>
            <person name="Bae J.-W."/>
        </authorList>
    </citation>
    <scope>NUCLEOTIDE SEQUENCE [LARGE SCALE GENOMIC DNA]</scope>
    <source>
        <strain evidence="1 2">HDW15B</strain>
    </source>
</reference>
<sequence>MRKDYYGAPSHLKTEVQSAASAQERCDRIIARYRADPVPAPAAKPALPPRRRR</sequence>